<evidence type="ECO:0000259" key="5">
    <source>
        <dbReference type="PROSITE" id="PS50089"/>
    </source>
</evidence>
<evidence type="ECO:0000256" key="2">
    <source>
        <dbReference type="ARBA" id="ARBA00022771"/>
    </source>
</evidence>
<reference evidence="6" key="1">
    <citation type="submission" date="2022-11" db="EMBL/GenBank/DDBJ databases">
        <authorList>
            <person name="Kikuchi T."/>
        </authorList>
    </citation>
    <scope>NUCLEOTIDE SEQUENCE</scope>
    <source>
        <strain evidence="6">PS1010</strain>
    </source>
</reference>
<protein>
    <recommendedName>
        <fullName evidence="5">RING-type domain-containing protein</fullName>
    </recommendedName>
</protein>
<evidence type="ECO:0000313" key="7">
    <source>
        <dbReference type="Proteomes" id="UP001152747"/>
    </source>
</evidence>
<dbReference type="SUPFAM" id="SSF57850">
    <property type="entry name" value="RING/U-box"/>
    <property type="match status" value="1"/>
</dbReference>
<dbReference type="PROSITE" id="PS50089">
    <property type="entry name" value="ZF_RING_2"/>
    <property type="match status" value="1"/>
</dbReference>
<evidence type="ECO:0000256" key="3">
    <source>
        <dbReference type="ARBA" id="ARBA00022833"/>
    </source>
</evidence>
<evidence type="ECO:0000256" key="1">
    <source>
        <dbReference type="ARBA" id="ARBA00022723"/>
    </source>
</evidence>
<dbReference type="GO" id="GO:0008270">
    <property type="term" value="F:zinc ion binding"/>
    <property type="evidence" value="ECO:0007669"/>
    <property type="project" value="UniProtKB-KW"/>
</dbReference>
<dbReference type="InterPro" id="IPR001841">
    <property type="entry name" value="Znf_RING"/>
</dbReference>
<dbReference type="Proteomes" id="UP001152747">
    <property type="component" value="Unassembled WGS sequence"/>
</dbReference>
<gene>
    <name evidence="6" type="ORF">CAMP_LOCUS18355</name>
</gene>
<dbReference type="SMART" id="SM00184">
    <property type="entry name" value="RING"/>
    <property type="match status" value="1"/>
</dbReference>
<dbReference type="Pfam" id="PF13920">
    <property type="entry name" value="zf-C3HC4_3"/>
    <property type="match status" value="1"/>
</dbReference>
<dbReference type="OrthoDB" id="1630758at2759"/>
<dbReference type="InterPro" id="IPR017907">
    <property type="entry name" value="Znf_RING_CS"/>
</dbReference>
<sequence>MGLGPSKYEYDRNITWVKFLSAVQEMNRNYRHVLIDNNEYLCFAMARTDLLSADSEEDWRQLIRIVCCKVNIETKAVVSCKKLTLREFLTAHELHLVMMNNKPKLSPDPMTTSQFILDQTSDIEGNCVICMENVNDILLPCLHSFCLRCVIAESEYRGRNFSCPMCKMPIENPIESAWEVTDPPEQSEIDDYLKGIVN</sequence>
<organism evidence="6 7">
    <name type="scientific">Caenorhabditis angaria</name>
    <dbReference type="NCBI Taxonomy" id="860376"/>
    <lineage>
        <taxon>Eukaryota</taxon>
        <taxon>Metazoa</taxon>
        <taxon>Ecdysozoa</taxon>
        <taxon>Nematoda</taxon>
        <taxon>Chromadorea</taxon>
        <taxon>Rhabditida</taxon>
        <taxon>Rhabditina</taxon>
        <taxon>Rhabditomorpha</taxon>
        <taxon>Rhabditoidea</taxon>
        <taxon>Rhabditidae</taxon>
        <taxon>Peloderinae</taxon>
        <taxon>Caenorhabditis</taxon>
    </lineage>
</organism>
<evidence type="ECO:0000256" key="4">
    <source>
        <dbReference type="PROSITE-ProRule" id="PRU00175"/>
    </source>
</evidence>
<dbReference type="PROSITE" id="PS00518">
    <property type="entry name" value="ZF_RING_1"/>
    <property type="match status" value="1"/>
</dbReference>
<keyword evidence="2 4" id="KW-0863">Zinc-finger</keyword>
<dbReference type="EMBL" id="CANHGI010000006">
    <property type="protein sequence ID" value="CAI5455718.1"/>
    <property type="molecule type" value="Genomic_DNA"/>
</dbReference>
<evidence type="ECO:0000313" key="6">
    <source>
        <dbReference type="EMBL" id="CAI5455718.1"/>
    </source>
</evidence>
<comment type="caution">
    <text evidence="6">The sequence shown here is derived from an EMBL/GenBank/DDBJ whole genome shotgun (WGS) entry which is preliminary data.</text>
</comment>
<proteinExistence type="predicted"/>
<keyword evidence="3" id="KW-0862">Zinc</keyword>
<name>A0A9P1J2J8_9PELO</name>
<accession>A0A9P1J2J8</accession>
<keyword evidence="1" id="KW-0479">Metal-binding</keyword>
<keyword evidence="7" id="KW-1185">Reference proteome</keyword>
<dbReference type="InterPro" id="IPR013083">
    <property type="entry name" value="Znf_RING/FYVE/PHD"/>
</dbReference>
<feature type="domain" description="RING-type" evidence="5">
    <location>
        <begin position="127"/>
        <end position="167"/>
    </location>
</feature>
<dbReference type="AlphaFoldDB" id="A0A9P1J2J8"/>
<dbReference type="Gene3D" id="3.30.40.10">
    <property type="entry name" value="Zinc/RING finger domain, C3HC4 (zinc finger)"/>
    <property type="match status" value="1"/>
</dbReference>